<accession>A0A4Y1RSZ0</accession>
<name>A0A4Y1RSZ0_PRUDU</name>
<dbReference type="PANTHER" id="PTHR48439:SF1">
    <property type="entry name" value="HEMIMETHYLATED DNA-BINDING DOMAIN-CONTAINING PROTEIN"/>
    <property type="match status" value="1"/>
</dbReference>
<reference evidence="3" key="1">
    <citation type="journal article" date="2019" name="Science">
        <title>Mutation of a bHLH transcription factor allowed almond domestication.</title>
        <authorList>
            <person name="Sanchez-Perez R."/>
            <person name="Pavan S."/>
            <person name="Mazzeo R."/>
            <person name="Moldovan C."/>
            <person name="Aiese Cigliano R."/>
            <person name="Del Cueto J."/>
            <person name="Ricciardi F."/>
            <person name="Lotti C."/>
            <person name="Ricciardi L."/>
            <person name="Dicenta F."/>
            <person name="Lopez-Marques R.L."/>
            <person name="Lindberg Moller B."/>
        </authorList>
    </citation>
    <scope>NUCLEOTIDE SEQUENCE</scope>
</reference>
<dbReference type="EMBL" id="AP019303">
    <property type="protein sequence ID" value="BBH07471.1"/>
    <property type="molecule type" value="Genomic_DNA"/>
</dbReference>
<gene>
    <name evidence="3" type="ORF">Prudu_019420</name>
</gene>
<dbReference type="AlphaFoldDB" id="A0A4Y1RSZ0"/>
<dbReference type="InterPro" id="IPR036623">
    <property type="entry name" value="Hemimethylated_DNA-bd_sf"/>
</dbReference>
<proteinExistence type="predicted"/>
<dbReference type="InterPro" id="IPR001943">
    <property type="entry name" value="UVR_dom"/>
</dbReference>
<dbReference type="Pfam" id="PF02151">
    <property type="entry name" value="UVR"/>
    <property type="match status" value="1"/>
</dbReference>
<dbReference type="SUPFAM" id="SSF141255">
    <property type="entry name" value="YccV-like"/>
    <property type="match status" value="1"/>
</dbReference>
<feature type="domain" description="UVR" evidence="2">
    <location>
        <begin position="205"/>
        <end position="237"/>
    </location>
</feature>
<feature type="non-terminal residue" evidence="3">
    <location>
        <position position="1"/>
    </location>
</feature>
<evidence type="ECO:0000259" key="2">
    <source>
        <dbReference type="Pfam" id="PF02151"/>
    </source>
</evidence>
<feature type="coiled-coil region" evidence="1">
    <location>
        <begin position="162"/>
        <end position="189"/>
    </location>
</feature>
<protein>
    <submittedName>
        <fullName evidence="3">UvrB/uvrC motif-containing protein</fullName>
    </submittedName>
</protein>
<evidence type="ECO:0000313" key="3">
    <source>
        <dbReference type="EMBL" id="BBH07471.1"/>
    </source>
</evidence>
<sequence length="354" mass="40066">RNTVRIVIRDADEGATQLETTKTNPTKFASSLLSVATLRVSNCSESKMVQGLLLNALTTSRNGAFCGSMPSWRKHFKLMTKTQISSVIERHGIWHLCHQSLVLRGNPNMLKQRNVRVEAGWLFRRGDQGLNASSEQSEAANEDILIFFFQLDLATRVQYALNTEQYDIAQQLRNKLTEVEAEVIRQQEAKRGSSLKSEAQDKAISIIRLRADLQKAIESENYVLAAKLRDAISELEAESLAASAKALAHENANYSFRLGQRVRHKNLAIEQWFVEWIPYVVNQVLVDVHADPNLLVAYVSEENLLAPDEPDVDRFDHPYISFLFYGMDAAGDFIRSSNCERSTIDPDMKYPLIH</sequence>
<dbReference type="InterPro" id="IPR053189">
    <property type="entry name" value="Clp_protease_adapter_ClpF"/>
</dbReference>
<dbReference type="GO" id="GO:0003677">
    <property type="term" value="F:DNA binding"/>
    <property type="evidence" value="ECO:0007669"/>
    <property type="project" value="InterPro"/>
</dbReference>
<evidence type="ECO:0000256" key="1">
    <source>
        <dbReference type="SAM" id="Coils"/>
    </source>
</evidence>
<keyword evidence="1" id="KW-0175">Coiled coil</keyword>
<organism evidence="3">
    <name type="scientific">Prunus dulcis</name>
    <name type="common">Almond</name>
    <name type="synonym">Amygdalus dulcis</name>
    <dbReference type="NCBI Taxonomy" id="3755"/>
    <lineage>
        <taxon>Eukaryota</taxon>
        <taxon>Viridiplantae</taxon>
        <taxon>Streptophyta</taxon>
        <taxon>Embryophyta</taxon>
        <taxon>Tracheophyta</taxon>
        <taxon>Spermatophyta</taxon>
        <taxon>Magnoliopsida</taxon>
        <taxon>eudicotyledons</taxon>
        <taxon>Gunneridae</taxon>
        <taxon>Pentapetalae</taxon>
        <taxon>rosids</taxon>
        <taxon>fabids</taxon>
        <taxon>Rosales</taxon>
        <taxon>Rosaceae</taxon>
        <taxon>Amygdaloideae</taxon>
        <taxon>Amygdaleae</taxon>
        <taxon>Prunus</taxon>
    </lineage>
</organism>
<dbReference type="PANTHER" id="PTHR48439">
    <property type="entry name" value="HEMIMETHYLATED DNA-BINDING DOMAIN-CONTAINING PROTEIN"/>
    <property type="match status" value="1"/>
</dbReference>